<feature type="compositionally biased region" description="Low complexity" evidence="13">
    <location>
        <begin position="544"/>
        <end position="554"/>
    </location>
</feature>
<keyword evidence="5" id="KW-0723">Serine/threonine-protein kinase</keyword>
<dbReference type="GO" id="GO:0005524">
    <property type="term" value="F:ATP binding"/>
    <property type="evidence" value="ECO:0007669"/>
    <property type="project" value="UniProtKB-KW"/>
</dbReference>
<dbReference type="GO" id="GO:0015630">
    <property type="term" value="C:microtubule cytoskeleton"/>
    <property type="evidence" value="ECO:0000318"/>
    <property type="project" value="GO_Central"/>
</dbReference>
<dbReference type="Gene3D" id="3.30.200.20">
    <property type="entry name" value="Phosphorylase Kinase, domain 1"/>
    <property type="match status" value="1"/>
</dbReference>
<gene>
    <name evidence="18" type="primary">kin-4</name>
    <name evidence="16" type="synonym">Cbr-kin-4</name>
    <name evidence="18" type="ORF">CBG06155</name>
    <name evidence="16" type="ORF">CBG_06155</name>
</gene>
<feature type="compositionally biased region" description="Basic residues" evidence="13">
    <location>
        <begin position="12"/>
        <end position="30"/>
    </location>
</feature>
<feature type="compositionally biased region" description="Low complexity" evidence="13">
    <location>
        <begin position="1425"/>
        <end position="1437"/>
    </location>
</feature>
<feature type="compositionally biased region" description="Polar residues" evidence="13">
    <location>
        <begin position="1438"/>
        <end position="1465"/>
    </location>
</feature>
<evidence type="ECO:0000256" key="10">
    <source>
        <dbReference type="ARBA" id="ARBA00022840"/>
    </source>
</evidence>
<feature type="compositionally biased region" description="Low complexity" evidence="13">
    <location>
        <begin position="1800"/>
        <end position="1814"/>
    </location>
</feature>
<feature type="compositionally biased region" description="Polar residues" evidence="13">
    <location>
        <begin position="523"/>
        <end position="534"/>
    </location>
</feature>
<feature type="region of interest" description="Disordered" evidence="13">
    <location>
        <begin position="1675"/>
        <end position="1883"/>
    </location>
</feature>
<dbReference type="Gene3D" id="1.20.1480.20">
    <property type="entry name" value="MAST3 pre-PK domain-like"/>
    <property type="match status" value="1"/>
</dbReference>
<protein>
    <recommendedName>
        <fullName evidence="3">non-specific serine/threonine protein kinase</fullName>
        <ecNumber evidence="3">2.7.11.1</ecNumber>
    </recommendedName>
</protein>
<dbReference type="InterPro" id="IPR001478">
    <property type="entry name" value="PDZ"/>
</dbReference>
<dbReference type="EMBL" id="HE600986">
    <property type="protein sequence ID" value="CAP26238.2"/>
    <property type="molecule type" value="Genomic_DNA"/>
</dbReference>
<evidence type="ECO:0000313" key="18">
    <source>
        <dbReference type="WormBase" id="CBG06155a"/>
    </source>
</evidence>
<keyword evidence="17" id="KW-1185">Reference proteome</keyword>
<dbReference type="OMA" id="PHNIPPG"/>
<reference evidence="16 17" key="1">
    <citation type="journal article" date="2003" name="PLoS Biol.">
        <title>The genome sequence of Caenorhabditis briggsae: a platform for comparative genomics.</title>
        <authorList>
            <person name="Stein L.D."/>
            <person name="Bao Z."/>
            <person name="Blasiar D."/>
            <person name="Blumenthal T."/>
            <person name="Brent M.R."/>
            <person name="Chen N."/>
            <person name="Chinwalla A."/>
            <person name="Clarke L."/>
            <person name="Clee C."/>
            <person name="Coghlan A."/>
            <person name="Coulson A."/>
            <person name="D'Eustachio P."/>
            <person name="Fitch D.H."/>
            <person name="Fulton L.A."/>
            <person name="Fulton R.E."/>
            <person name="Griffiths-Jones S."/>
            <person name="Harris T.W."/>
            <person name="Hillier L.W."/>
            <person name="Kamath R."/>
            <person name="Kuwabara P.E."/>
            <person name="Mardis E.R."/>
            <person name="Marra M.A."/>
            <person name="Miner T.L."/>
            <person name="Minx P."/>
            <person name="Mullikin J.C."/>
            <person name="Plumb R.W."/>
            <person name="Rogers J."/>
            <person name="Schein J.E."/>
            <person name="Sohrmann M."/>
            <person name="Spieth J."/>
            <person name="Stajich J.E."/>
            <person name="Wei C."/>
            <person name="Willey D."/>
            <person name="Wilson R.K."/>
            <person name="Durbin R."/>
            <person name="Waterston R.H."/>
        </authorList>
    </citation>
    <scope>NUCLEOTIDE SEQUENCE [LARGE SCALE GENOMIC DNA]</scope>
    <source>
        <strain evidence="16 17">AF16</strain>
    </source>
</reference>
<feature type="compositionally biased region" description="Basic and acidic residues" evidence="13">
    <location>
        <begin position="800"/>
        <end position="809"/>
    </location>
</feature>
<dbReference type="FunFam" id="1.10.510.10:FF:000012">
    <property type="entry name" value="microtubule-associated serine/threonine-protein kinase 2 isoform X1"/>
    <property type="match status" value="1"/>
</dbReference>
<evidence type="ECO:0000256" key="1">
    <source>
        <dbReference type="ARBA" id="ARBA00001946"/>
    </source>
</evidence>
<comment type="cofactor">
    <cofactor evidence="1">
        <name>Mg(2+)</name>
        <dbReference type="ChEBI" id="CHEBI:18420"/>
    </cofactor>
</comment>
<feature type="region of interest" description="Disordered" evidence="13">
    <location>
        <begin position="354"/>
        <end position="449"/>
    </location>
</feature>
<dbReference type="FunCoup" id="A8X0S8">
    <property type="interactions" value="1452"/>
</dbReference>
<dbReference type="InterPro" id="IPR036034">
    <property type="entry name" value="PDZ_sf"/>
</dbReference>
<dbReference type="PROSITE" id="PS00108">
    <property type="entry name" value="PROTEIN_KINASE_ST"/>
    <property type="match status" value="1"/>
</dbReference>
<feature type="region of interest" description="Disordered" evidence="13">
    <location>
        <begin position="1338"/>
        <end position="1383"/>
    </location>
</feature>
<keyword evidence="10" id="KW-0067">ATP-binding</keyword>
<evidence type="ECO:0000313" key="16">
    <source>
        <dbReference type="EMBL" id="CAP26238.2"/>
    </source>
</evidence>
<keyword evidence="4" id="KW-0963">Cytoplasm</keyword>
<dbReference type="Pfam" id="PF00069">
    <property type="entry name" value="Pkinase"/>
    <property type="match status" value="1"/>
</dbReference>
<comment type="subcellular location">
    <subcellularLocation>
        <location evidence="2">Cytoplasm</location>
    </subcellularLocation>
</comment>
<dbReference type="SMART" id="SM00220">
    <property type="entry name" value="S_TKc"/>
    <property type="match status" value="1"/>
</dbReference>
<feature type="compositionally biased region" description="Low complexity" evidence="13">
    <location>
        <begin position="280"/>
        <end position="289"/>
    </location>
</feature>
<feature type="region of interest" description="Disordered" evidence="13">
    <location>
        <begin position="217"/>
        <end position="236"/>
    </location>
</feature>
<keyword evidence="6" id="KW-0597">Phosphoprotein</keyword>
<feature type="region of interest" description="Disordered" evidence="13">
    <location>
        <begin position="800"/>
        <end position="837"/>
    </location>
</feature>
<evidence type="ECO:0000256" key="8">
    <source>
        <dbReference type="ARBA" id="ARBA00022741"/>
    </source>
</evidence>
<feature type="domain" description="Protein kinase" evidence="14">
    <location>
        <begin position="842"/>
        <end position="1117"/>
    </location>
</feature>
<evidence type="ECO:0000256" key="13">
    <source>
        <dbReference type="SAM" id="MobiDB-lite"/>
    </source>
</evidence>
<feature type="region of interest" description="Disordered" evidence="13">
    <location>
        <begin position="165"/>
        <end position="195"/>
    </location>
</feature>
<dbReference type="eggNOG" id="KOG0606">
    <property type="taxonomic scope" value="Eukaryota"/>
</dbReference>
<dbReference type="CDD" id="cd05609">
    <property type="entry name" value="STKc_MAST"/>
    <property type="match status" value="1"/>
</dbReference>
<feature type="compositionally biased region" description="Low complexity" evidence="13">
    <location>
        <begin position="1704"/>
        <end position="1757"/>
    </location>
</feature>
<organism evidence="16 17">
    <name type="scientific">Caenorhabditis briggsae</name>
    <dbReference type="NCBI Taxonomy" id="6238"/>
    <lineage>
        <taxon>Eukaryota</taxon>
        <taxon>Metazoa</taxon>
        <taxon>Ecdysozoa</taxon>
        <taxon>Nematoda</taxon>
        <taxon>Chromadorea</taxon>
        <taxon>Rhabditida</taxon>
        <taxon>Rhabditina</taxon>
        <taxon>Rhabditomorpha</taxon>
        <taxon>Rhabditoidea</taxon>
        <taxon>Rhabditidae</taxon>
        <taxon>Peloderinae</taxon>
        <taxon>Caenorhabditis</taxon>
    </lineage>
</organism>
<feature type="compositionally biased region" description="Polar residues" evidence="13">
    <location>
        <begin position="32"/>
        <end position="48"/>
    </location>
</feature>
<dbReference type="Pfam" id="PF00595">
    <property type="entry name" value="PDZ"/>
    <property type="match status" value="1"/>
</dbReference>
<feature type="compositionally biased region" description="Polar residues" evidence="13">
    <location>
        <begin position="1613"/>
        <end position="1632"/>
    </location>
</feature>
<dbReference type="FunFam" id="3.30.200.20:FF:000457">
    <property type="entry name" value="Microtubule-associated serine/threonine-protein kinase"/>
    <property type="match status" value="1"/>
</dbReference>
<feature type="compositionally biased region" description="Polar residues" evidence="13">
    <location>
        <begin position="812"/>
        <end position="821"/>
    </location>
</feature>
<evidence type="ECO:0000256" key="11">
    <source>
        <dbReference type="ARBA" id="ARBA00047899"/>
    </source>
</evidence>
<comment type="catalytic activity">
    <reaction evidence="11">
        <text>L-threonyl-[protein] + ATP = O-phospho-L-threonyl-[protein] + ADP + H(+)</text>
        <dbReference type="Rhea" id="RHEA:46608"/>
        <dbReference type="Rhea" id="RHEA-COMP:11060"/>
        <dbReference type="Rhea" id="RHEA-COMP:11605"/>
        <dbReference type="ChEBI" id="CHEBI:15378"/>
        <dbReference type="ChEBI" id="CHEBI:30013"/>
        <dbReference type="ChEBI" id="CHEBI:30616"/>
        <dbReference type="ChEBI" id="CHEBI:61977"/>
        <dbReference type="ChEBI" id="CHEBI:456216"/>
        <dbReference type="EC" id="2.7.11.1"/>
    </reaction>
</comment>
<evidence type="ECO:0000256" key="12">
    <source>
        <dbReference type="ARBA" id="ARBA00048679"/>
    </source>
</evidence>
<dbReference type="Pfam" id="PF08926">
    <property type="entry name" value="DUF1908"/>
    <property type="match status" value="2"/>
</dbReference>
<keyword evidence="8" id="KW-0547">Nucleotide-binding</keyword>
<name>A8X0S8_CAEBR</name>
<feature type="compositionally biased region" description="Low complexity" evidence="13">
    <location>
        <begin position="381"/>
        <end position="398"/>
    </location>
</feature>
<dbReference type="SUPFAM" id="SSF56112">
    <property type="entry name" value="Protein kinase-like (PK-like)"/>
    <property type="match status" value="1"/>
</dbReference>
<dbReference type="InterPro" id="IPR008271">
    <property type="entry name" value="Ser/Thr_kinase_AS"/>
</dbReference>
<proteinExistence type="predicted"/>
<feature type="region of interest" description="Disordered" evidence="13">
    <location>
        <begin position="605"/>
        <end position="647"/>
    </location>
</feature>
<dbReference type="Gene3D" id="1.10.510.10">
    <property type="entry name" value="Transferase(Phosphotransferase) domain 1"/>
    <property type="match status" value="1"/>
</dbReference>
<feature type="compositionally biased region" description="Basic and acidic residues" evidence="13">
    <location>
        <begin position="1343"/>
        <end position="1352"/>
    </location>
</feature>
<dbReference type="PROSITE" id="PS50011">
    <property type="entry name" value="PROTEIN_KINASE_DOM"/>
    <property type="match status" value="1"/>
</dbReference>
<dbReference type="PANTHER" id="PTHR24356">
    <property type="entry name" value="SERINE/THREONINE-PROTEIN KINASE"/>
    <property type="match status" value="1"/>
</dbReference>
<feature type="domain" description="PDZ" evidence="15">
    <location>
        <begin position="1467"/>
        <end position="1556"/>
    </location>
</feature>
<dbReference type="InterPro" id="IPR000719">
    <property type="entry name" value="Prot_kinase_dom"/>
</dbReference>
<comment type="catalytic activity">
    <reaction evidence="12">
        <text>L-seryl-[protein] + ATP = O-phospho-L-seryl-[protein] + ADP + H(+)</text>
        <dbReference type="Rhea" id="RHEA:17989"/>
        <dbReference type="Rhea" id="RHEA-COMP:9863"/>
        <dbReference type="Rhea" id="RHEA-COMP:11604"/>
        <dbReference type="ChEBI" id="CHEBI:15378"/>
        <dbReference type="ChEBI" id="CHEBI:29999"/>
        <dbReference type="ChEBI" id="CHEBI:30616"/>
        <dbReference type="ChEBI" id="CHEBI:83421"/>
        <dbReference type="ChEBI" id="CHEBI:456216"/>
        <dbReference type="EC" id="2.7.11.1"/>
    </reaction>
</comment>
<dbReference type="SMART" id="SM00228">
    <property type="entry name" value="PDZ"/>
    <property type="match status" value="1"/>
</dbReference>
<dbReference type="InterPro" id="IPR011009">
    <property type="entry name" value="Kinase-like_dom_sf"/>
</dbReference>
<dbReference type="STRING" id="6238.A8X0S8"/>
<feature type="compositionally biased region" description="Low complexity" evidence="13">
    <location>
        <begin position="361"/>
        <end position="374"/>
    </location>
</feature>
<keyword evidence="7" id="KW-0808">Transferase</keyword>
<feature type="region of interest" description="Disordered" evidence="13">
    <location>
        <begin position="1210"/>
        <end position="1236"/>
    </location>
</feature>
<evidence type="ECO:0000256" key="4">
    <source>
        <dbReference type="ARBA" id="ARBA00022490"/>
    </source>
</evidence>
<evidence type="ECO:0000259" key="15">
    <source>
        <dbReference type="PROSITE" id="PS50106"/>
    </source>
</evidence>
<feature type="compositionally biased region" description="Low complexity" evidence="13">
    <location>
        <begin position="1837"/>
        <end position="1849"/>
    </location>
</feature>
<feature type="region of interest" description="Disordered" evidence="13">
    <location>
        <begin position="1420"/>
        <end position="1465"/>
    </location>
</feature>
<dbReference type="GO" id="GO:0000287">
    <property type="term" value="F:magnesium ion binding"/>
    <property type="evidence" value="ECO:0007669"/>
    <property type="project" value="InterPro"/>
</dbReference>
<feature type="compositionally biased region" description="Polar residues" evidence="13">
    <location>
        <begin position="1650"/>
        <end position="1659"/>
    </location>
</feature>
<feature type="region of interest" description="Disordered" evidence="13">
    <location>
        <begin position="12"/>
        <end position="50"/>
    </location>
</feature>
<dbReference type="Proteomes" id="UP000008549">
    <property type="component" value="Unassembled WGS sequence"/>
</dbReference>
<dbReference type="InParanoid" id="A8X0S8"/>
<evidence type="ECO:0000256" key="2">
    <source>
        <dbReference type="ARBA" id="ARBA00004496"/>
    </source>
</evidence>
<keyword evidence="9" id="KW-0418">Kinase</keyword>
<dbReference type="HOGENOM" id="CLU_000288_9_3_1"/>
<dbReference type="InterPro" id="IPR050236">
    <property type="entry name" value="Ser_Thr_kinase_AGC"/>
</dbReference>
<feature type="region of interest" description="Disordered" evidence="13">
    <location>
        <begin position="523"/>
        <end position="560"/>
    </location>
</feature>
<dbReference type="GO" id="GO:0035556">
    <property type="term" value="P:intracellular signal transduction"/>
    <property type="evidence" value="ECO:0000318"/>
    <property type="project" value="GO_Central"/>
</dbReference>
<feature type="region of interest" description="Disordered" evidence="13">
    <location>
        <begin position="1571"/>
        <end position="1662"/>
    </location>
</feature>
<evidence type="ECO:0000259" key="14">
    <source>
        <dbReference type="PROSITE" id="PS50011"/>
    </source>
</evidence>
<feature type="region of interest" description="Disordered" evidence="13">
    <location>
        <begin position="264"/>
        <end position="289"/>
    </location>
</feature>
<evidence type="ECO:0000256" key="6">
    <source>
        <dbReference type="ARBA" id="ARBA00022553"/>
    </source>
</evidence>
<feature type="compositionally biased region" description="Polar residues" evidence="13">
    <location>
        <begin position="1819"/>
        <end position="1828"/>
    </location>
</feature>
<evidence type="ECO:0000256" key="3">
    <source>
        <dbReference type="ARBA" id="ARBA00012513"/>
    </source>
</evidence>
<dbReference type="InterPro" id="IPR015022">
    <property type="entry name" value="MAST_pre-PK_dom"/>
</dbReference>
<evidence type="ECO:0000256" key="5">
    <source>
        <dbReference type="ARBA" id="ARBA00022527"/>
    </source>
</evidence>
<evidence type="ECO:0000313" key="17">
    <source>
        <dbReference type="Proteomes" id="UP000008549"/>
    </source>
</evidence>
<accession>A8X0S8</accession>
<dbReference type="EC" id="2.7.11.1" evidence="3"/>
<reference evidence="16 17" key="2">
    <citation type="journal article" date="2011" name="PLoS Genet.">
        <title>Caenorhabditis briggsae recombinant inbred line genotypes reveal inter-strain incompatibility and the evolution of recombination.</title>
        <authorList>
            <person name="Ross J.A."/>
            <person name="Koboldt D.C."/>
            <person name="Staisch J.E."/>
            <person name="Chamberlin H.M."/>
            <person name="Gupta B.P."/>
            <person name="Miller R.D."/>
            <person name="Baird S.E."/>
            <person name="Haag E.S."/>
        </authorList>
    </citation>
    <scope>NUCLEOTIDE SEQUENCE [LARGE SCALE GENOMIC DNA]</scope>
    <source>
        <strain evidence="16 17">AF16</strain>
    </source>
</reference>
<dbReference type="SUPFAM" id="SSF50156">
    <property type="entry name" value="PDZ domain-like"/>
    <property type="match status" value="1"/>
</dbReference>
<dbReference type="InterPro" id="IPR023142">
    <property type="entry name" value="MAST_pre-PK_dom_sf"/>
</dbReference>
<feature type="compositionally biased region" description="Basic residues" evidence="13">
    <location>
        <begin position="1571"/>
        <end position="1582"/>
    </location>
</feature>
<dbReference type="GO" id="GO:0004674">
    <property type="term" value="F:protein serine/threonine kinase activity"/>
    <property type="evidence" value="ECO:0000318"/>
    <property type="project" value="GO_Central"/>
</dbReference>
<evidence type="ECO:0000256" key="9">
    <source>
        <dbReference type="ARBA" id="ARBA00022777"/>
    </source>
</evidence>
<dbReference type="Gene3D" id="2.30.42.10">
    <property type="match status" value="1"/>
</dbReference>
<evidence type="ECO:0000256" key="7">
    <source>
        <dbReference type="ARBA" id="ARBA00022679"/>
    </source>
</evidence>
<sequence>MLNFGVVMEKKKVKNGCKKPKSTLHPHRRFSMQPTPSYTYRTSLSPQRSPRLKRLSEQLSHIRISLDPPSPPFLSPSPLGDIRENEEPRMHYLQVPGGGSDENSPEFRGGGAFLFGNSFASRFLSSPPPDRRTSFASTMSDTNSSITIPMSSSYQNLLSPMWSTMKYSSDDNETPPNEPSPRRSKSSNRSSSDCINVPPIVFSPVLSRPIRSISPTMSMSPTFRTHHNSDSESDTGAPVAGAALFASSSASGLIWKGSGNLMIPPRRSFHRPQSGGGGNDSSDSNSVGNVERLLKRNRRRTMAIHGEISEKLDLINIQSAISCGVETESGQTAASTGWSSASMTNLCRIRSSLGHSDPQLSSSSTNSFNTSTSSLHPPTKSSTTALSSFSPSSANRSPGNHRPSLHSSTSPVTLQRCRSPMRVPQRSTSSSHNFGAGGAGPSSSGSSVHSGAITLRTYSARNGSSLMAPVQDTRRWSLASLPSTSGYGTPGTGSNSGVSVSYTLSSQYSSSEQIGEMLEQTRISGPVRQNSSRFDSNDSYDDMASQQQAAAQNAFLNRPRSRSLTSPMKFLNEYNIEMVNRTSVYKERFPRAKLQMEERLNTFVAENGPLSGGISQQSGRDEADSNDDMVTKQSGSGSGLKPKDSVEEAVMRSRRSTVLEAESYADRSLLRLIGDGATRFLHHQIVEIALDCLGKSKDDLITCSYFCEMSQRLEETLNEAQMKTSPESLEYLSKLVKKLLMIVSRPARLLECLEFDPDEFYHLLEEAEGVVREQLGSGTARVPDLPQYIIGKLGLDRDPLMDSTDHVDTSEDTAPTTSSASGPKGPGGTWQESNRAPSEDDFDTIRLVSNGAYGAVYLVRHRETRQRFALKKMNKQTLMLRNQVDQVFAERDILTMADNPFVVSFYGSFETRQYLCMLMEYVEGGDCAALLKSAGTLPVELARLYVAETILAIEYLHSYGIVHRDLKPDNLLITAMGHIKLTDFGLSKIGLMNRTTLVAEGYDAVAETQQFQDKQLCGTPEYIAPEVILRRGYGKPVDWWALGIILYEFLVGIVPFFGETPEALFSKVISEDVEYPEEDEALPPEAEDLCRRLLEKNPAERLGTVNGAAQLMAHAFFILLDFTSLLRQKAEFVPQLDNEEDTSYFDTRTDRYNHEAESCGEEEVGGSSAASSMMFHSFSTASPRHSIVSIDPAHLPHLLSTAAAAKEIERSHSVSMSSRSEVRPERSYSTGQAPPDLFNISDDHTSTVSCATSISLISFISQAVNLRRRFSAQRHNVSTTSSSGTGSGTCFATAASSTDSSIDASTLPIFQPPSRASIAERGSRSPLPKFSISCEGEAGAATKDNKDDEDLKNCTIDSNASSDAGADETVRFRRQSSGRSPAAQLQLVIPSISSSQTTQNVEPAKETCYVMYPSGPFTSAGSQLSPGGASVSSASSSNDIGSPHLTQQDNPLTQDGSIASSSTQSKTITIRKGPFGFGFTLKSVRVYLGEHSEYYTIEHIVTAVVDGSPAFEAQLQADDMITHVNGHPVHNLTHPQLMHRLLSNGNELILRLVPLTSTSIREGAARRTIGKMARKKPKRPQRRVVPLEKKARKPSALLRRLSGKRATNDIVPGSSSQKQAFMPRSASSQDGSILTHLPGTSKPLPEMQAPQETSTSSQGMVRRSVNEIEVSVHYPHNTSPHHHVANRPSSLRSTSSYHQHHHPSSSSSVTSAPAAIPSSSSSNAPRMVSSSPSSSASNSGTSSPAALSSSTASSISAVKQKSQSIAVSPLARDTRMRSPSPSHHLHQRPSSSTYTTRLDGGATPTASASLSSSGFVPDLTSSRNSPNLSARRRSYQPTTTTSMIVPPTTHHSRGFSAAAQSAQNLLNRLLPRQENNDRSGSGS</sequence>
<dbReference type="PROSITE" id="PS50106">
    <property type="entry name" value="PDZ"/>
    <property type="match status" value="1"/>
</dbReference>
<dbReference type="WormBase" id="CBG06155a">
    <property type="protein sequence ID" value="CBP44207"/>
    <property type="gene ID" value="WBGene00028470"/>
    <property type="gene designation" value="Cbr-kin-4"/>
</dbReference>
<dbReference type="FunFam" id="1.20.1480.20:FF:000001">
    <property type="entry name" value="microtubule-associated serine/threonine-protein kinase 4 isoform X1"/>
    <property type="match status" value="1"/>
</dbReference>
<dbReference type="InterPro" id="IPR037711">
    <property type="entry name" value="MAST"/>
</dbReference>
<dbReference type="SUPFAM" id="SSF140482">
    <property type="entry name" value="MAST3 pre-PK domain-like"/>
    <property type="match status" value="1"/>
</dbReference>
<dbReference type="PANTHER" id="PTHR24356:SF414">
    <property type="entry name" value="NON-SPECIFIC SERINE_THREONINE PROTEIN KINASE"/>
    <property type="match status" value="1"/>
</dbReference>
<dbReference type="GO" id="GO:0005737">
    <property type="term" value="C:cytoplasm"/>
    <property type="evidence" value="ECO:0007669"/>
    <property type="project" value="UniProtKB-SubCell"/>
</dbReference>